<keyword evidence="4 11" id="KW-0808">Transferase</keyword>
<dbReference type="NCBIfam" id="TIGR01574">
    <property type="entry name" value="miaB-methiolase"/>
    <property type="match status" value="1"/>
</dbReference>
<feature type="domain" description="TRAM" evidence="12">
    <location>
        <begin position="383"/>
        <end position="446"/>
    </location>
</feature>
<dbReference type="InterPro" id="IPR058240">
    <property type="entry name" value="rSAM_sf"/>
</dbReference>
<dbReference type="InterPro" id="IPR005839">
    <property type="entry name" value="Methylthiotransferase"/>
</dbReference>
<comment type="subunit">
    <text evidence="11">Monomer.</text>
</comment>
<dbReference type="Proteomes" id="UP000287969">
    <property type="component" value="Chromosome"/>
</dbReference>
<dbReference type="Gene3D" id="3.80.30.20">
    <property type="entry name" value="tm_1862 like domain"/>
    <property type="match status" value="1"/>
</dbReference>
<evidence type="ECO:0000256" key="2">
    <source>
        <dbReference type="ARBA" id="ARBA00022485"/>
    </source>
</evidence>
<keyword evidence="3 11" id="KW-0963">Cytoplasm</keyword>
<dbReference type="NCBIfam" id="TIGR00089">
    <property type="entry name" value="MiaB/RimO family radical SAM methylthiotransferase"/>
    <property type="match status" value="1"/>
</dbReference>
<dbReference type="PROSITE" id="PS51918">
    <property type="entry name" value="RADICAL_SAM"/>
    <property type="match status" value="1"/>
</dbReference>
<dbReference type="RefSeq" id="WP_114217735.1">
    <property type="nucleotide sequence ID" value="NZ_CP035282.1"/>
</dbReference>
<keyword evidence="5 11" id="KW-0949">S-adenosyl-L-methionine</keyword>
<dbReference type="Gene3D" id="3.40.50.12160">
    <property type="entry name" value="Methylthiotransferase, N-terminal domain"/>
    <property type="match status" value="1"/>
</dbReference>
<evidence type="ECO:0000256" key="7">
    <source>
        <dbReference type="ARBA" id="ARBA00022723"/>
    </source>
</evidence>
<evidence type="ECO:0000256" key="5">
    <source>
        <dbReference type="ARBA" id="ARBA00022691"/>
    </source>
</evidence>
<dbReference type="SMART" id="SM00729">
    <property type="entry name" value="Elp3"/>
    <property type="match status" value="1"/>
</dbReference>
<keyword evidence="8 11" id="KW-0408">Iron</keyword>
<name>A0A410QCI0_9FIRM</name>
<gene>
    <name evidence="11 15" type="primary">miaB</name>
    <name evidence="15" type="ORF">EQM13_08955</name>
</gene>
<evidence type="ECO:0000256" key="6">
    <source>
        <dbReference type="ARBA" id="ARBA00022694"/>
    </source>
</evidence>
<dbReference type="InterPro" id="IPR013848">
    <property type="entry name" value="Methylthiotransferase_N"/>
</dbReference>
<dbReference type="PROSITE" id="PS50926">
    <property type="entry name" value="TRAM"/>
    <property type="match status" value="1"/>
</dbReference>
<dbReference type="InterPro" id="IPR006463">
    <property type="entry name" value="MiaB_methiolase"/>
</dbReference>
<feature type="domain" description="MTTase N-terminal" evidence="13">
    <location>
        <begin position="9"/>
        <end position="127"/>
    </location>
</feature>
<dbReference type="FunFam" id="3.40.50.12160:FF:000006">
    <property type="entry name" value="tRNA-2-methylthio-N(6)-dimethylallyladenosine synthase"/>
    <property type="match status" value="1"/>
</dbReference>
<dbReference type="Pfam" id="PF00919">
    <property type="entry name" value="UPF0004"/>
    <property type="match status" value="1"/>
</dbReference>
<organism evidence="15 16">
    <name type="scientific">Acidilutibacter cellobiosedens</name>
    <dbReference type="NCBI Taxonomy" id="2507161"/>
    <lineage>
        <taxon>Bacteria</taxon>
        <taxon>Bacillati</taxon>
        <taxon>Bacillota</taxon>
        <taxon>Tissierellia</taxon>
        <taxon>Tissierellales</taxon>
        <taxon>Acidilutibacteraceae</taxon>
        <taxon>Acidilutibacter</taxon>
    </lineage>
</organism>
<feature type="binding site" evidence="11">
    <location>
        <position position="168"/>
    </location>
    <ligand>
        <name>[4Fe-4S] cluster</name>
        <dbReference type="ChEBI" id="CHEBI:49883"/>
        <label>2</label>
        <note>4Fe-4S-S-AdoMet</note>
    </ligand>
</feature>
<comment type="similarity">
    <text evidence="11">Belongs to the methylthiotransferase family. MiaB subfamily.</text>
</comment>
<evidence type="ECO:0000259" key="14">
    <source>
        <dbReference type="PROSITE" id="PS51918"/>
    </source>
</evidence>
<keyword evidence="7 11" id="KW-0479">Metal-binding</keyword>
<dbReference type="PROSITE" id="PS01278">
    <property type="entry name" value="MTTASE_RADICAL"/>
    <property type="match status" value="1"/>
</dbReference>
<evidence type="ECO:0000256" key="4">
    <source>
        <dbReference type="ARBA" id="ARBA00022679"/>
    </source>
</evidence>
<evidence type="ECO:0000259" key="12">
    <source>
        <dbReference type="PROSITE" id="PS50926"/>
    </source>
</evidence>
<dbReference type="SFLD" id="SFLDG01082">
    <property type="entry name" value="B12-binding_domain_containing"/>
    <property type="match status" value="1"/>
</dbReference>
<dbReference type="SUPFAM" id="SSF102114">
    <property type="entry name" value="Radical SAM enzymes"/>
    <property type="match status" value="1"/>
</dbReference>
<feature type="domain" description="Radical SAM core" evidence="14">
    <location>
        <begin position="150"/>
        <end position="380"/>
    </location>
</feature>
<evidence type="ECO:0000256" key="1">
    <source>
        <dbReference type="ARBA" id="ARBA00003234"/>
    </source>
</evidence>
<comment type="catalytic activity">
    <reaction evidence="11">
        <text>N(6)-dimethylallyladenosine(37) in tRNA + (sulfur carrier)-SH + AH2 + 2 S-adenosyl-L-methionine = 2-methylsulfanyl-N(6)-dimethylallyladenosine(37) in tRNA + (sulfur carrier)-H + 5'-deoxyadenosine + L-methionine + A + S-adenosyl-L-homocysteine + 2 H(+)</text>
        <dbReference type="Rhea" id="RHEA:37067"/>
        <dbReference type="Rhea" id="RHEA-COMP:10375"/>
        <dbReference type="Rhea" id="RHEA-COMP:10376"/>
        <dbReference type="Rhea" id="RHEA-COMP:14737"/>
        <dbReference type="Rhea" id="RHEA-COMP:14739"/>
        <dbReference type="ChEBI" id="CHEBI:13193"/>
        <dbReference type="ChEBI" id="CHEBI:15378"/>
        <dbReference type="ChEBI" id="CHEBI:17319"/>
        <dbReference type="ChEBI" id="CHEBI:17499"/>
        <dbReference type="ChEBI" id="CHEBI:29917"/>
        <dbReference type="ChEBI" id="CHEBI:57844"/>
        <dbReference type="ChEBI" id="CHEBI:57856"/>
        <dbReference type="ChEBI" id="CHEBI:59789"/>
        <dbReference type="ChEBI" id="CHEBI:64428"/>
        <dbReference type="ChEBI" id="CHEBI:74415"/>
        <dbReference type="ChEBI" id="CHEBI:74417"/>
        <dbReference type="EC" id="2.8.4.3"/>
    </reaction>
</comment>
<dbReference type="GO" id="GO:0051539">
    <property type="term" value="F:4 iron, 4 sulfur cluster binding"/>
    <property type="evidence" value="ECO:0007669"/>
    <property type="project" value="UniProtKB-UniRule"/>
</dbReference>
<dbReference type="InterPro" id="IPR002792">
    <property type="entry name" value="TRAM_dom"/>
</dbReference>
<proteinExistence type="inferred from homology"/>
<evidence type="ECO:0000256" key="8">
    <source>
        <dbReference type="ARBA" id="ARBA00023004"/>
    </source>
</evidence>
<dbReference type="GO" id="GO:0005829">
    <property type="term" value="C:cytosol"/>
    <property type="evidence" value="ECO:0007669"/>
    <property type="project" value="TreeGrafter"/>
</dbReference>
<evidence type="ECO:0000256" key="10">
    <source>
        <dbReference type="ARBA" id="ARBA00033765"/>
    </source>
</evidence>
<protein>
    <recommendedName>
        <fullName evidence="10 11">tRNA-2-methylthio-N(6)-dimethylallyladenosine synthase</fullName>
        <ecNumber evidence="10 11">2.8.4.3</ecNumber>
    </recommendedName>
    <alternativeName>
        <fullName evidence="11">(Dimethylallyl)adenosine tRNA methylthiotransferase MiaB</fullName>
    </alternativeName>
    <alternativeName>
        <fullName evidence="11">tRNA-i(6)A37 methylthiotransferase</fullName>
    </alternativeName>
</protein>
<evidence type="ECO:0000259" key="13">
    <source>
        <dbReference type="PROSITE" id="PS51449"/>
    </source>
</evidence>
<feature type="binding site" evidence="11">
    <location>
        <position position="18"/>
    </location>
    <ligand>
        <name>[4Fe-4S] cluster</name>
        <dbReference type="ChEBI" id="CHEBI:49883"/>
        <label>1</label>
    </ligand>
</feature>
<keyword evidence="9 11" id="KW-0411">Iron-sulfur</keyword>
<evidence type="ECO:0000256" key="3">
    <source>
        <dbReference type="ARBA" id="ARBA00022490"/>
    </source>
</evidence>
<dbReference type="GO" id="GO:0046872">
    <property type="term" value="F:metal ion binding"/>
    <property type="evidence" value="ECO:0007669"/>
    <property type="project" value="UniProtKB-KW"/>
</dbReference>
<dbReference type="InterPro" id="IPR007197">
    <property type="entry name" value="rSAM"/>
</dbReference>
<reference evidence="16" key="1">
    <citation type="submission" date="2019-01" db="EMBL/GenBank/DDBJ databases">
        <title>Draft genomes of a novel of Sporanaerobacter strains.</title>
        <authorList>
            <person name="Ma S."/>
        </authorList>
    </citation>
    <scope>NUCLEOTIDE SEQUENCE [LARGE SCALE GENOMIC DNA]</scope>
    <source>
        <strain evidence="16">NJN-17</strain>
    </source>
</reference>
<keyword evidence="16" id="KW-1185">Reference proteome</keyword>
<evidence type="ECO:0000256" key="9">
    <source>
        <dbReference type="ARBA" id="ARBA00023014"/>
    </source>
</evidence>
<comment type="function">
    <text evidence="1 11">Catalyzes the methylthiolation of N6-(dimethylallyl)adenosine (i(6)A), leading to the formation of 2-methylthio-N6-(dimethylallyl)adenosine (ms(2)i(6)A) at position 37 in tRNAs that read codons beginning with uridine.</text>
</comment>
<accession>A0A410QCI0</accession>
<dbReference type="InterPro" id="IPR006638">
    <property type="entry name" value="Elp3/MiaA/NifB-like_rSAM"/>
</dbReference>
<dbReference type="Pfam" id="PF04055">
    <property type="entry name" value="Radical_SAM"/>
    <property type="match status" value="1"/>
</dbReference>
<feature type="binding site" evidence="11">
    <location>
        <position position="54"/>
    </location>
    <ligand>
        <name>[4Fe-4S] cluster</name>
        <dbReference type="ChEBI" id="CHEBI:49883"/>
        <label>1</label>
    </ligand>
</feature>
<dbReference type="AlphaFoldDB" id="A0A410QCI0"/>
<dbReference type="CDD" id="cd01335">
    <property type="entry name" value="Radical_SAM"/>
    <property type="match status" value="1"/>
</dbReference>
<feature type="binding site" evidence="11">
    <location>
        <position position="171"/>
    </location>
    <ligand>
        <name>[4Fe-4S] cluster</name>
        <dbReference type="ChEBI" id="CHEBI:49883"/>
        <label>2</label>
        <note>4Fe-4S-S-AdoMet</note>
    </ligand>
</feature>
<dbReference type="GO" id="GO:0035597">
    <property type="term" value="F:tRNA-2-methylthio-N(6)-dimethylallyladenosine(37) synthase activity"/>
    <property type="evidence" value="ECO:0007669"/>
    <property type="project" value="UniProtKB-EC"/>
</dbReference>
<dbReference type="PROSITE" id="PS51449">
    <property type="entry name" value="MTTASE_N"/>
    <property type="match status" value="1"/>
</dbReference>
<evidence type="ECO:0000313" key="16">
    <source>
        <dbReference type="Proteomes" id="UP000287969"/>
    </source>
</evidence>
<comment type="cofactor">
    <cofactor evidence="11">
        <name>[4Fe-4S] cluster</name>
        <dbReference type="ChEBI" id="CHEBI:49883"/>
    </cofactor>
    <text evidence="11">Binds 2 [4Fe-4S] clusters. One cluster is coordinated with 3 cysteines and an exchangeable S-adenosyl-L-methionine.</text>
</comment>
<dbReference type="PANTHER" id="PTHR43020">
    <property type="entry name" value="CDK5 REGULATORY SUBUNIT-ASSOCIATED PROTEIN 1"/>
    <property type="match status" value="1"/>
</dbReference>
<dbReference type="PANTHER" id="PTHR43020:SF2">
    <property type="entry name" value="MITOCHONDRIAL TRNA METHYLTHIOTRANSFERASE CDK5RAP1"/>
    <property type="match status" value="1"/>
</dbReference>
<evidence type="ECO:0000313" key="15">
    <source>
        <dbReference type="EMBL" id="QAT61706.1"/>
    </source>
</evidence>
<dbReference type="EC" id="2.8.4.3" evidence="10 11"/>
<dbReference type="SFLD" id="SFLDG01061">
    <property type="entry name" value="methylthiotransferase"/>
    <property type="match status" value="1"/>
</dbReference>
<dbReference type="InterPro" id="IPR023404">
    <property type="entry name" value="rSAM_horseshoe"/>
</dbReference>
<dbReference type="KEGG" id="spoa:EQM13_08955"/>
<dbReference type="OrthoDB" id="9805215at2"/>
<feature type="binding site" evidence="11">
    <location>
        <position position="164"/>
    </location>
    <ligand>
        <name>[4Fe-4S] cluster</name>
        <dbReference type="ChEBI" id="CHEBI:49883"/>
        <label>2</label>
        <note>4Fe-4S-S-AdoMet</note>
    </ligand>
</feature>
<feature type="binding site" evidence="11">
    <location>
        <position position="88"/>
    </location>
    <ligand>
        <name>[4Fe-4S] cluster</name>
        <dbReference type="ChEBI" id="CHEBI:49883"/>
        <label>1</label>
    </ligand>
</feature>
<dbReference type="InterPro" id="IPR038135">
    <property type="entry name" value="Methylthiotransferase_N_sf"/>
</dbReference>
<dbReference type="SFLD" id="SFLDS00029">
    <property type="entry name" value="Radical_SAM"/>
    <property type="match status" value="1"/>
</dbReference>
<dbReference type="HAMAP" id="MF_01864">
    <property type="entry name" value="tRNA_metthiotr_MiaB"/>
    <property type="match status" value="1"/>
</dbReference>
<keyword evidence="6 11" id="KW-0819">tRNA processing</keyword>
<keyword evidence="2 11" id="KW-0004">4Fe-4S</keyword>
<dbReference type="InterPro" id="IPR020612">
    <property type="entry name" value="Methylthiotransferase_CS"/>
</dbReference>
<evidence type="ECO:0000256" key="11">
    <source>
        <dbReference type="HAMAP-Rule" id="MF_01864"/>
    </source>
</evidence>
<dbReference type="Pfam" id="PF01938">
    <property type="entry name" value="TRAM"/>
    <property type="match status" value="1"/>
</dbReference>
<sequence>MKQSYYKKGKYCIFTYGCQMNEHDSEEIAWMLENIGYEHTDNIEDSNLIIYNTCLIRENAELKVYGKLGELKKLKRKRPDIILCLCGCMMQREEIRNIILKKYKQVDIIFGVNNIQKLPQLIDTHLQTGKTIVDIEEESRQIEESIDAKRKYSYKAFINIMYGCNNFCTYCVVPYTRGREKSREPEDIICEAEKLSKEGCKEITLLGQNVNSYGKTLNRDYNFSMLLRNLNNIDGIERIRFMTSHPKDLSDDLILTMAQCDKVCEHLHLPVQSGSNKILKAMNRNYTKEKYLSLVSKIKERIPNIALTTDIIVGFPGETEEDFEETIDLAKKCKYDSAFTFIYSVREGTKAAEMKNQVPDEIKHKRFQTLLDELYPIFNENNLKYNNKTVEVLVEEISKNNPKMLTGRTRTNKLVHFKGNKDLIGKLINVKIDTTKTFTMEGHILDNSIAGGDIFE</sequence>
<dbReference type="FunFam" id="3.80.30.20:FF:000001">
    <property type="entry name" value="tRNA-2-methylthio-N(6)-dimethylallyladenosine synthase 2"/>
    <property type="match status" value="1"/>
</dbReference>
<dbReference type="EMBL" id="CP035282">
    <property type="protein sequence ID" value="QAT61706.1"/>
    <property type="molecule type" value="Genomic_DNA"/>
</dbReference>
<dbReference type="SFLD" id="SFLDF00273">
    <property type="entry name" value="(dimethylallyl)adenosine_tRNA"/>
    <property type="match status" value="1"/>
</dbReference>
<dbReference type="PROSITE" id="PS50890">
    <property type="entry name" value="PUA"/>
    <property type="match status" value="1"/>
</dbReference>
<comment type="subcellular location">
    <subcellularLocation>
        <location evidence="11">Cytoplasm</location>
    </subcellularLocation>
</comment>